<dbReference type="EnsemblMetazoa" id="tetur03g04850.1">
    <property type="protein sequence ID" value="tetur03g04850.1"/>
    <property type="gene ID" value="tetur03g04850"/>
</dbReference>
<evidence type="ECO:0000256" key="1">
    <source>
        <dbReference type="SAM" id="MobiDB-lite"/>
    </source>
</evidence>
<sequence>MKVSLLIQYPETNEPHVQSMSVDDSANLLLPSTSTTDTSTDKSNEKHEDECEDVAGKAEAMKEMNWITIMNAK</sequence>
<feature type="compositionally biased region" description="Basic and acidic residues" evidence="1">
    <location>
        <begin position="39"/>
        <end position="52"/>
    </location>
</feature>
<evidence type="ECO:0000313" key="3">
    <source>
        <dbReference type="Proteomes" id="UP000015104"/>
    </source>
</evidence>
<dbReference type="AlphaFoldDB" id="T1JZQ6"/>
<keyword evidence="3" id="KW-1185">Reference proteome</keyword>
<protein>
    <submittedName>
        <fullName evidence="2">Uncharacterized protein</fullName>
    </submittedName>
</protein>
<evidence type="ECO:0000313" key="2">
    <source>
        <dbReference type="EnsemblMetazoa" id="tetur03g04850.1"/>
    </source>
</evidence>
<dbReference type="Proteomes" id="UP000015104">
    <property type="component" value="Unassembled WGS sequence"/>
</dbReference>
<dbReference type="HOGENOM" id="CLU_2707980_0_0_1"/>
<name>T1JZQ6_TETUR</name>
<feature type="region of interest" description="Disordered" evidence="1">
    <location>
        <begin position="28"/>
        <end position="52"/>
    </location>
</feature>
<organism evidence="2 3">
    <name type="scientific">Tetranychus urticae</name>
    <name type="common">Two-spotted spider mite</name>
    <dbReference type="NCBI Taxonomy" id="32264"/>
    <lineage>
        <taxon>Eukaryota</taxon>
        <taxon>Metazoa</taxon>
        <taxon>Ecdysozoa</taxon>
        <taxon>Arthropoda</taxon>
        <taxon>Chelicerata</taxon>
        <taxon>Arachnida</taxon>
        <taxon>Acari</taxon>
        <taxon>Acariformes</taxon>
        <taxon>Trombidiformes</taxon>
        <taxon>Prostigmata</taxon>
        <taxon>Eleutherengona</taxon>
        <taxon>Raphignathae</taxon>
        <taxon>Tetranychoidea</taxon>
        <taxon>Tetranychidae</taxon>
        <taxon>Tetranychus</taxon>
    </lineage>
</organism>
<accession>T1JZQ6</accession>
<reference evidence="3" key="1">
    <citation type="submission" date="2011-08" db="EMBL/GenBank/DDBJ databases">
        <authorList>
            <person name="Rombauts S."/>
        </authorList>
    </citation>
    <scope>NUCLEOTIDE SEQUENCE</scope>
    <source>
        <strain evidence="3">London</strain>
    </source>
</reference>
<proteinExistence type="predicted"/>
<reference evidence="2" key="2">
    <citation type="submission" date="2015-06" db="UniProtKB">
        <authorList>
            <consortium name="EnsemblMetazoa"/>
        </authorList>
    </citation>
    <scope>IDENTIFICATION</scope>
</reference>
<dbReference type="EMBL" id="CAEY01001125">
    <property type="status" value="NOT_ANNOTATED_CDS"/>
    <property type="molecule type" value="Genomic_DNA"/>
</dbReference>